<organism evidence="2 3">
    <name type="scientific">Tanacetum coccineum</name>
    <dbReference type="NCBI Taxonomy" id="301880"/>
    <lineage>
        <taxon>Eukaryota</taxon>
        <taxon>Viridiplantae</taxon>
        <taxon>Streptophyta</taxon>
        <taxon>Embryophyta</taxon>
        <taxon>Tracheophyta</taxon>
        <taxon>Spermatophyta</taxon>
        <taxon>Magnoliopsida</taxon>
        <taxon>eudicotyledons</taxon>
        <taxon>Gunneridae</taxon>
        <taxon>Pentapetalae</taxon>
        <taxon>asterids</taxon>
        <taxon>campanulids</taxon>
        <taxon>Asterales</taxon>
        <taxon>Asteraceae</taxon>
        <taxon>Asteroideae</taxon>
        <taxon>Anthemideae</taxon>
        <taxon>Anthemidinae</taxon>
        <taxon>Tanacetum</taxon>
    </lineage>
</organism>
<feature type="compositionally biased region" description="Basic and acidic residues" evidence="1">
    <location>
        <begin position="270"/>
        <end position="288"/>
    </location>
</feature>
<feature type="compositionally biased region" description="Basic residues" evidence="1">
    <location>
        <begin position="128"/>
        <end position="139"/>
    </location>
</feature>
<proteinExistence type="predicted"/>
<feature type="region of interest" description="Disordered" evidence="1">
    <location>
        <begin position="1"/>
        <end position="489"/>
    </location>
</feature>
<reference evidence="2" key="2">
    <citation type="submission" date="2022-01" db="EMBL/GenBank/DDBJ databases">
        <authorList>
            <person name="Yamashiro T."/>
            <person name="Shiraishi A."/>
            <person name="Satake H."/>
            <person name="Nakayama K."/>
        </authorList>
    </citation>
    <scope>NUCLEOTIDE SEQUENCE</scope>
</reference>
<evidence type="ECO:0000313" key="2">
    <source>
        <dbReference type="EMBL" id="GJS59624.1"/>
    </source>
</evidence>
<feature type="compositionally biased region" description="Basic and acidic residues" evidence="1">
    <location>
        <begin position="175"/>
        <end position="186"/>
    </location>
</feature>
<feature type="compositionally biased region" description="Basic and acidic residues" evidence="1">
    <location>
        <begin position="396"/>
        <end position="439"/>
    </location>
</feature>
<feature type="region of interest" description="Disordered" evidence="1">
    <location>
        <begin position="502"/>
        <end position="529"/>
    </location>
</feature>
<comment type="caution">
    <text evidence="2">The sequence shown here is derived from an EMBL/GenBank/DDBJ whole genome shotgun (WGS) entry which is preliminary data.</text>
</comment>
<dbReference type="Proteomes" id="UP001151760">
    <property type="component" value="Unassembled WGS sequence"/>
</dbReference>
<feature type="compositionally biased region" description="Low complexity" evidence="1">
    <location>
        <begin position="10"/>
        <end position="20"/>
    </location>
</feature>
<dbReference type="EMBL" id="BQNB010009162">
    <property type="protein sequence ID" value="GJS59624.1"/>
    <property type="molecule type" value="Genomic_DNA"/>
</dbReference>
<reference evidence="2" key="1">
    <citation type="journal article" date="2022" name="Int. J. Mol. Sci.">
        <title>Draft Genome of Tanacetum Coccineum: Genomic Comparison of Closely Related Tanacetum-Family Plants.</title>
        <authorList>
            <person name="Yamashiro T."/>
            <person name="Shiraishi A."/>
            <person name="Nakayama K."/>
            <person name="Satake H."/>
        </authorList>
    </citation>
    <scope>NUCLEOTIDE SEQUENCE</scope>
</reference>
<feature type="compositionally biased region" description="Gly residues" evidence="1">
    <location>
        <begin position="369"/>
        <end position="378"/>
    </location>
</feature>
<accession>A0ABQ4X342</accession>
<evidence type="ECO:0000313" key="3">
    <source>
        <dbReference type="Proteomes" id="UP001151760"/>
    </source>
</evidence>
<keyword evidence="3" id="KW-1185">Reference proteome</keyword>
<name>A0ABQ4X342_9ASTR</name>
<feature type="compositionally biased region" description="Basic and acidic residues" evidence="1">
    <location>
        <begin position="235"/>
        <end position="263"/>
    </location>
</feature>
<sequence length="529" mass="57070">MAEAEGGRGSIRPGSRSLVGGTTGIGERGKGGKRVEGRSISTEIGSEGHRGTGTITRVRAESPYGGKPGLLYKDGDGVNGRQKRRGRTGSEEVASRGPEGTALETLNGARGAKKEGSAGEKIRDIQRRIHSRQAHNRHPKVGERRGVTSHRSGDEHGAGRRGSQVVREGLAGTERGGEEMGERGRIEGNCGNRVRQGFRWGNTIIGSRGRKRGRGAGVNSRHRTCDVGRTGEGTQEDRRDGRRGERKIANRRGAGEKSGRSAKESGCSRGRREERGCKEVDRPTKTRETTTLGGSAEKGGESLERRGTLSIDRTEEARSEKGELGATKQGDDTKVRRVSRQSGGERSLSTREYRGQGWYRRVQANQGGRELGGNGSIGRGHSSGVDGAPGYGVPRIPEKGKAAKEDRKVARTGGDEASERWVSERRGRHRNGERGREGGGIKGVDTGDTQVRNELEETSKCARGRLGYEGSTSRPVREREGSSDQRPAVRIIRTKTIRERALRQESIEAEGGDGSQYGGGEMQDSICQH</sequence>
<feature type="compositionally biased region" description="Basic and acidic residues" evidence="1">
    <location>
        <begin position="298"/>
        <end position="335"/>
    </location>
</feature>
<feature type="compositionally biased region" description="Basic and acidic residues" evidence="1">
    <location>
        <begin position="140"/>
        <end position="158"/>
    </location>
</feature>
<feature type="compositionally biased region" description="Basic and acidic residues" evidence="1">
    <location>
        <begin position="112"/>
        <end position="127"/>
    </location>
</feature>
<feature type="compositionally biased region" description="Basic and acidic residues" evidence="1">
    <location>
        <begin position="27"/>
        <end position="37"/>
    </location>
</feature>
<gene>
    <name evidence="2" type="ORF">Tco_0654408</name>
</gene>
<protein>
    <submittedName>
        <fullName evidence="2">Uncharacterized protein</fullName>
    </submittedName>
</protein>
<feature type="compositionally biased region" description="Gly residues" evidence="1">
    <location>
        <begin position="512"/>
        <end position="521"/>
    </location>
</feature>
<feature type="compositionally biased region" description="Basic and acidic residues" evidence="1">
    <location>
        <begin position="451"/>
        <end position="460"/>
    </location>
</feature>
<evidence type="ECO:0000256" key="1">
    <source>
        <dbReference type="SAM" id="MobiDB-lite"/>
    </source>
</evidence>